<accession>A0ABM6F9T3</accession>
<keyword evidence="1" id="KW-1133">Transmembrane helix</keyword>
<feature type="domain" description="TadE-like" evidence="2">
    <location>
        <begin position="15"/>
        <end position="57"/>
    </location>
</feature>
<proteinExistence type="predicted"/>
<evidence type="ECO:0000259" key="2">
    <source>
        <dbReference type="Pfam" id="PF07811"/>
    </source>
</evidence>
<keyword evidence="1" id="KW-0472">Membrane</keyword>
<name>A0ABM6F9T3_9BURK</name>
<evidence type="ECO:0000313" key="3">
    <source>
        <dbReference type="EMBL" id="AOZ08442.1"/>
    </source>
</evidence>
<dbReference type="Pfam" id="PF07811">
    <property type="entry name" value="TadE"/>
    <property type="match status" value="1"/>
</dbReference>
<sequence>MPLRGSSITRARTSGVAALEFALILPLMLTIIVGIVYYGVVMALQQVLTLAAEEGARAALRYPSGASANTAAATQALRVSAASATAVAALPTSLASLLSSSNVAQAANCTAPAGAVCVNVTLNLPTSSILPTIPLMPVPATLTGTAVVQLSPDT</sequence>
<keyword evidence="4" id="KW-1185">Reference proteome</keyword>
<protein>
    <submittedName>
        <fullName evidence="3">Pilus assembly protein TadG</fullName>
    </submittedName>
</protein>
<dbReference type="EMBL" id="CP017755">
    <property type="protein sequence ID" value="AOZ08442.1"/>
    <property type="molecule type" value="Genomic_DNA"/>
</dbReference>
<evidence type="ECO:0000313" key="4">
    <source>
        <dbReference type="Proteomes" id="UP000177515"/>
    </source>
</evidence>
<dbReference type="InterPro" id="IPR012495">
    <property type="entry name" value="TadE-like_dom"/>
</dbReference>
<dbReference type="Proteomes" id="UP000177515">
    <property type="component" value="Chromosome 2"/>
</dbReference>
<gene>
    <name evidence="3" type="ORF">BKK80_21015</name>
</gene>
<organism evidence="3 4">
    <name type="scientific">Cupriavidus malaysiensis</name>
    <dbReference type="NCBI Taxonomy" id="367825"/>
    <lineage>
        <taxon>Bacteria</taxon>
        <taxon>Pseudomonadati</taxon>
        <taxon>Pseudomonadota</taxon>
        <taxon>Betaproteobacteria</taxon>
        <taxon>Burkholderiales</taxon>
        <taxon>Burkholderiaceae</taxon>
        <taxon>Cupriavidus</taxon>
    </lineage>
</organism>
<keyword evidence="1" id="KW-0812">Transmembrane</keyword>
<reference evidence="3 4" key="1">
    <citation type="submission" date="2016-10" db="EMBL/GenBank/DDBJ databases">
        <title>Complete genome sequences of three Cupriavidus strains isolated from various Malaysian environments.</title>
        <authorList>
            <person name="Abdullah A.A.-A."/>
            <person name="Shafie N.A.H."/>
            <person name="Lau N.S."/>
        </authorList>
    </citation>
    <scope>NUCLEOTIDE SEQUENCE [LARGE SCALE GENOMIC DNA]</scope>
    <source>
        <strain evidence="3 4">USMAA1020</strain>
    </source>
</reference>
<evidence type="ECO:0000256" key="1">
    <source>
        <dbReference type="SAM" id="Phobius"/>
    </source>
</evidence>
<feature type="transmembrane region" description="Helical" evidence="1">
    <location>
        <begin position="21"/>
        <end position="40"/>
    </location>
</feature>
<dbReference type="RefSeq" id="WP_071017363.1">
    <property type="nucleotide sequence ID" value="NZ_CP017755.1"/>
</dbReference>